<dbReference type="InterPro" id="IPR019045">
    <property type="entry name" value="Restrct_endonuc_II_HinfI"/>
</dbReference>
<reference evidence="7" key="1">
    <citation type="submission" date="2017-05" db="EMBL/GenBank/DDBJ databases">
        <authorList>
            <person name="Varghese N."/>
            <person name="Submissions S."/>
        </authorList>
    </citation>
    <scope>NUCLEOTIDE SEQUENCE</scope>
    <source>
        <strain evidence="7">DSM 18763</strain>
    </source>
</reference>
<dbReference type="GO" id="GO:0009307">
    <property type="term" value="P:DNA restriction-modification system"/>
    <property type="evidence" value="ECO:0007669"/>
    <property type="project" value="InterPro"/>
</dbReference>
<accession>A0AA45WP59</accession>
<evidence type="ECO:0000256" key="5">
    <source>
        <dbReference type="ARBA" id="ARBA00093760"/>
    </source>
</evidence>
<gene>
    <name evidence="7" type="ORF">SAMN06264868_12113</name>
</gene>
<dbReference type="Proteomes" id="UP001157947">
    <property type="component" value="Unassembled WGS sequence"/>
</dbReference>
<evidence type="ECO:0000313" key="8">
    <source>
        <dbReference type="Proteomes" id="UP001157947"/>
    </source>
</evidence>
<keyword evidence="1" id="KW-0540">Nuclease</keyword>
<dbReference type="RefSeq" id="WP_265134374.1">
    <property type="nucleotide sequence ID" value="NZ_FXTX01000021.1"/>
</dbReference>
<evidence type="ECO:0000313" key="7">
    <source>
        <dbReference type="EMBL" id="SMP20724.1"/>
    </source>
</evidence>
<dbReference type="GO" id="GO:0009036">
    <property type="term" value="F:type II site-specific deoxyribonuclease activity"/>
    <property type="evidence" value="ECO:0007669"/>
    <property type="project" value="InterPro"/>
</dbReference>
<comment type="caution">
    <text evidence="7">The sequence shown here is derived from an EMBL/GenBank/DDBJ whole genome shotgun (WGS) entry which is preliminary data.</text>
</comment>
<keyword evidence="4" id="KW-0378">Hydrolase</keyword>
<keyword evidence="2" id="KW-0680">Restriction system</keyword>
<dbReference type="AlphaFoldDB" id="A0AA45WP59"/>
<name>A0AA45WP59_9AQUI</name>
<dbReference type="Pfam" id="PF09520">
    <property type="entry name" value="RE_TdeIII"/>
    <property type="match status" value="1"/>
</dbReference>
<evidence type="ECO:0000256" key="6">
    <source>
        <dbReference type="ARBA" id="ARBA00093790"/>
    </source>
</evidence>
<keyword evidence="3 7" id="KW-0255">Endonuclease</keyword>
<proteinExistence type="predicted"/>
<evidence type="ECO:0000256" key="2">
    <source>
        <dbReference type="ARBA" id="ARBA00022747"/>
    </source>
</evidence>
<sequence>MINDNKSQLIALEVIRVLKARFDNFPEDSQNNRNAPFHEAFLNAFKDKIEKYVDNIPYFISLSSWLHGLNTTLGQSFFENVAHILSNWEKRTFKKCKITEKQQNTILEIITDLKNGQRKPNLNEENKLIFQIGGDLVNALDFTADVFIMEKDYIEAIELKSVRPNAGEMRGEKLKILSAKACLKLKYPDKEIRYFIGFPFDPLSDTPTGFDKEKFMKHLIEFEKYFAPEEVLLAGELWDRLSGETNTMEKILEIINKIATPNFLENYEFINNPQNFEKDKQKYMNILKEWCLLDEIKIFENYEDLKSKNPKIINQELFKDGKYNINRKKLIKGNL</sequence>
<dbReference type="EC" id="3.1.21.4" evidence="6"/>
<protein>
    <recommendedName>
        <fullName evidence="6">type II site-specific deoxyribonuclease</fullName>
        <ecNumber evidence="6">3.1.21.4</ecNumber>
    </recommendedName>
</protein>
<evidence type="ECO:0000256" key="3">
    <source>
        <dbReference type="ARBA" id="ARBA00022759"/>
    </source>
</evidence>
<evidence type="ECO:0000256" key="4">
    <source>
        <dbReference type="ARBA" id="ARBA00022801"/>
    </source>
</evidence>
<evidence type="ECO:0000256" key="1">
    <source>
        <dbReference type="ARBA" id="ARBA00022722"/>
    </source>
</evidence>
<comment type="catalytic activity">
    <reaction evidence="5">
        <text>Endonucleolytic cleavage of DNA to give specific double-stranded fragments with terminal 5'-phosphates.</text>
        <dbReference type="EC" id="3.1.21.4"/>
    </reaction>
</comment>
<keyword evidence="8" id="KW-1185">Reference proteome</keyword>
<organism evidence="7 8">
    <name type="scientific">Venenivibrio stagnispumantis</name>
    <dbReference type="NCBI Taxonomy" id="407998"/>
    <lineage>
        <taxon>Bacteria</taxon>
        <taxon>Pseudomonadati</taxon>
        <taxon>Aquificota</taxon>
        <taxon>Aquificia</taxon>
        <taxon>Aquificales</taxon>
        <taxon>Hydrogenothermaceae</taxon>
        <taxon>Venenivibrio</taxon>
    </lineage>
</organism>
<dbReference type="GO" id="GO:0003677">
    <property type="term" value="F:DNA binding"/>
    <property type="evidence" value="ECO:0007669"/>
    <property type="project" value="InterPro"/>
</dbReference>
<dbReference type="EMBL" id="FXTX01000021">
    <property type="protein sequence ID" value="SMP20724.1"/>
    <property type="molecule type" value="Genomic_DNA"/>
</dbReference>